<keyword evidence="1" id="KW-0560">Oxidoreductase</keyword>
<dbReference type="PANTHER" id="PTHR43364:SF4">
    <property type="entry name" value="NAD(P)-LINKED OXIDOREDUCTASE SUPERFAMILY PROTEIN"/>
    <property type="match status" value="1"/>
</dbReference>
<dbReference type="GO" id="GO:0016491">
    <property type="term" value="F:oxidoreductase activity"/>
    <property type="evidence" value="ECO:0007669"/>
    <property type="project" value="UniProtKB-KW"/>
</dbReference>
<dbReference type="Gene3D" id="3.20.20.100">
    <property type="entry name" value="NADP-dependent oxidoreductase domain"/>
    <property type="match status" value="1"/>
</dbReference>
<dbReference type="EMBL" id="UINC01038243">
    <property type="protein sequence ID" value="SVB34968.1"/>
    <property type="molecule type" value="Genomic_DNA"/>
</dbReference>
<organism evidence="3">
    <name type="scientific">marine metagenome</name>
    <dbReference type="NCBI Taxonomy" id="408172"/>
    <lineage>
        <taxon>unclassified sequences</taxon>
        <taxon>metagenomes</taxon>
        <taxon>ecological metagenomes</taxon>
    </lineage>
</organism>
<sequence>KVEYVNFGSAGLKVSPLALGLGLRGQDNPAVAQHMIEHTLDLGINLIDCANVYGMLDVPESAGQSEVILGKALKGRRDDVVITSKVASRMGAGPNDAGLSRGHIMRAIEQSLTRLDTDYIDVYLVHVFDDETPLEETMRALEDVVRSGKVRYIGCCNFAAWQVCKSLWVADGLTTTPFMCVQNPYSLLNRGLETEMFGLIRDQGLGAMAYSPLAVGLLTGSYVPDQPPPDGSLWATRMPDAYQRVMEGPAGDTIRTLIRLAGEVGKSPAQLAFAWVLSQPEVTIAISGSDTIEQINDVIGAVGWTLGEDVKQALDEVSAPFRHQSFL</sequence>
<evidence type="ECO:0000259" key="2">
    <source>
        <dbReference type="Pfam" id="PF00248"/>
    </source>
</evidence>
<dbReference type="Pfam" id="PF00248">
    <property type="entry name" value="Aldo_ket_red"/>
    <property type="match status" value="1"/>
</dbReference>
<evidence type="ECO:0000313" key="3">
    <source>
        <dbReference type="EMBL" id="SVB34968.1"/>
    </source>
</evidence>
<feature type="domain" description="NADP-dependent oxidoreductase" evidence="2">
    <location>
        <begin position="25"/>
        <end position="318"/>
    </location>
</feature>
<protein>
    <recommendedName>
        <fullName evidence="2">NADP-dependent oxidoreductase domain-containing protein</fullName>
    </recommendedName>
</protein>
<evidence type="ECO:0000256" key="1">
    <source>
        <dbReference type="ARBA" id="ARBA00023002"/>
    </source>
</evidence>
<gene>
    <name evidence="3" type="ORF">METZ01_LOCUS187822</name>
</gene>
<dbReference type="InterPro" id="IPR050523">
    <property type="entry name" value="AKR_Detox_Biosynth"/>
</dbReference>
<dbReference type="GO" id="GO:0005829">
    <property type="term" value="C:cytosol"/>
    <property type="evidence" value="ECO:0007669"/>
    <property type="project" value="TreeGrafter"/>
</dbReference>
<dbReference type="SUPFAM" id="SSF51430">
    <property type="entry name" value="NAD(P)-linked oxidoreductase"/>
    <property type="match status" value="1"/>
</dbReference>
<dbReference type="InterPro" id="IPR023210">
    <property type="entry name" value="NADP_OxRdtase_dom"/>
</dbReference>
<dbReference type="PANTHER" id="PTHR43364">
    <property type="entry name" value="NADH-SPECIFIC METHYLGLYOXAL REDUCTASE-RELATED"/>
    <property type="match status" value="1"/>
</dbReference>
<dbReference type="InterPro" id="IPR036812">
    <property type="entry name" value="NAD(P)_OxRdtase_dom_sf"/>
</dbReference>
<feature type="non-terminal residue" evidence="3">
    <location>
        <position position="1"/>
    </location>
</feature>
<dbReference type="AlphaFoldDB" id="A0A382D940"/>
<accession>A0A382D940</accession>
<proteinExistence type="predicted"/>
<name>A0A382D940_9ZZZZ</name>
<reference evidence="3" key="1">
    <citation type="submission" date="2018-05" db="EMBL/GenBank/DDBJ databases">
        <authorList>
            <person name="Lanie J.A."/>
            <person name="Ng W.-L."/>
            <person name="Kazmierczak K.M."/>
            <person name="Andrzejewski T.M."/>
            <person name="Davidsen T.M."/>
            <person name="Wayne K.J."/>
            <person name="Tettelin H."/>
            <person name="Glass J.I."/>
            <person name="Rusch D."/>
            <person name="Podicherti R."/>
            <person name="Tsui H.-C.T."/>
            <person name="Winkler M.E."/>
        </authorList>
    </citation>
    <scope>NUCLEOTIDE SEQUENCE</scope>
</reference>
<dbReference type="FunFam" id="3.20.20.100:FF:000004">
    <property type="entry name" value="Oxidoreductase, aldo/keto reductase"/>
    <property type="match status" value="1"/>
</dbReference>